<keyword evidence="2 8" id="KW-0808">Transferase</keyword>
<evidence type="ECO:0000256" key="4">
    <source>
        <dbReference type="ARBA" id="ARBA00022832"/>
    </source>
</evidence>
<dbReference type="InterPro" id="IPR008278">
    <property type="entry name" value="4-PPantetheinyl_Trfase_dom"/>
</dbReference>
<comment type="cofactor">
    <cofactor evidence="8">
        <name>Mg(2+)</name>
        <dbReference type="ChEBI" id="CHEBI:18420"/>
    </cofactor>
</comment>
<keyword evidence="7 8" id="KW-0275">Fatty acid biosynthesis</keyword>
<dbReference type="Proteomes" id="UP001589703">
    <property type="component" value="Unassembled WGS sequence"/>
</dbReference>
<dbReference type="Pfam" id="PF01648">
    <property type="entry name" value="ACPS"/>
    <property type="match status" value="1"/>
</dbReference>
<dbReference type="InterPro" id="IPR037143">
    <property type="entry name" value="4-PPantetheinyl_Trfase_dom_sf"/>
</dbReference>
<comment type="similarity">
    <text evidence="8">Belongs to the P-Pant transferase superfamily. AcpS family.</text>
</comment>
<feature type="domain" description="4'-phosphopantetheinyl transferase" evidence="9">
    <location>
        <begin position="4"/>
        <end position="100"/>
    </location>
</feature>
<dbReference type="SUPFAM" id="SSF56214">
    <property type="entry name" value="4'-phosphopantetheinyl transferase"/>
    <property type="match status" value="1"/>
</dbReference>
<dbReference type="NCBIfam" id="TIGR00556">
    <property type="entry name" value="pantethn_trn"/>
    <property type="match status" value="1"/>
</dbReference>
<feature type="binding site" evidence="8">
    <location>
        <position position="56"/>
    </location>
    <ligand>
        <name>Mg(2+)</name>
        <dbReference type="ChEBI" id="CHEBI:18420"/>
    </ligand>
</feature>
<protein>
    <recommendedName>
        <fullName evidence="8">Holo-[acyl-carrier-protein] synthase</fullName>
        <shortName evidence="8">Holo-ACP synthase</shortName>
        <ecNumber evidence="8">2.7.8.7</ecNumber>
    </recommendedName>
    <alternativeName>
        <fullName evidence="8">4'-phosphopantetheinyl transferase AcpS</fullName>
    </alternativeName>
</protein>
<comment type="subcellular location">
    <subcellularLocation>
        <location evidence="8">Cytoplasm</location>
    </subcellularLocation>
</comment>
<evidence type="ECO:0000256" key="3">
    <source>
        <dbReference type="ARBA" id="ARBA00022723"/>
    </source>
</evidence>
<evidence type="ECO:0000313" key="11">
    <source>
        <dbReference type="Proteomes" id="UP001589703"/>
    </source>
</evidence>
<evidence type="ECO:0000256" key="7">
    <source>
        <dbReference type="ARBA" id="ARBA00023160"/>
    </source>
</evidence>
<comment type="caution">
    <text evidence="10">The sequence shown here is derived from an EMBL/GenBank/DDBJ whole genome shotgun (WGS) entry which is preliminary data.</text>
</comment>
<dbReference type="HAMAP" id="MF_00101">
    <property type="entry name" value="AcpS"/>
    <property type="match status" value="1"/>
</dbReference>
<accession>A0ABV5VGN4</accession>
<keyword evidence="6 8" id="KW-0443">Lipid metabolism</keyword>
<keyword evidence="3 8" id="KW-0479">Metal-binding</keyword>
<evidence type="ECO:0000256" key="2">
    <source>
        <dbReference type="ARBA" id="ARBA00022679"/>
    </source>
</evidence>
<dbReference type="GO" id="GO:0008897">
    <property type="term" value="F:holo-[acyl-carrier-protein] synthase activity"/>
    <property type="evidence" value="ECO:0007669"/>
    <property type="project" value="UniProtKB-EC"/>
</dbReference>
<keyword evidence="5 8" id="KW-0460">Magnesium</keyword>
<keyword evidence="4 8" id="KW-0276">Fatty acid metabolism</keyword>
<dbReference type="InterPro" id="IPR004568">
    <property type="entry name" value="Ppantetheine-prot_Trfase_dom"/>
</dbReference>
<dbReference type="EMBL" id="JBHMAR010000019">
    <property type="protein sequence ID" value="MFB9736798.1"/>
    <property type="molecule type" value="Genomic_DNA"/>
</dbReference>
<keyword evidence="11" id="KW-1185">Reference proteome</keyword>
<reference evidence="10 11" key="1">
    <citation type="submission" date="2024-09" db="EMBL/GenBank/DDBJ databases">
        <authorList>
            <person name="Sun Q."/>
            <person name="Mori K."/>
        </authorList>
    </citation>
    <scope>NUCLEOTIDE SEQUENCE [LARGE SCALE GENOMIC DNA]</scope>
    <source>
        <strain evidence="10 11">JCM 10918</strain>
    </source>
</reference>
<name>A0ABV5VGN4_9ACTN</name>
<organism evidence="10 11">
    <name type="scientific">Streptomyces thermocoprophilus</name>
    <dbReference type="NCBI Taxonomy" id="78356"/>
    <lineage>
        <taxon>Bacteria</taxon>
        <taxon>Bacillati</taxon>
        <taxon>Actinomycetota</taxon>
        <taxon>Actinomycetes</taxon>
        <taxon>Kitasatosporales</taxon>
        <taxon>Streptomycetaceae</taxon>
        <taxon>Streptomyces</taxon>
    </lineage>
</organism>
<gene>
    <name evidence="8" type="primary">acpS</name>
    <name evidence="10" type="ORF">ACFFRO_16920</name>
</gene>
<dbReference type="RefSeq" id="WP_247469515.1">
    <property type="nucleotide sequence ID" value="NZ_JBHMAR010000019.1"/>
</dbReference>
<comment type="function">
    <text evidence="8">Transfers the 4'-phosphopantetheine moiety from coenzyme A to a Ser of acyl-carrier-protein.</text>
</comment>
<keyword evidence="8" id="KW-0963">Cytoplasm</keyword>
<dbReference type="NCBIfam" id="NF000832">
    <property type="entry name" value="PRK00070.3-2"/>
    <property type="match status" value="1"/>
</dbReference>
<evidence type="ECO:0000256" key="8">
    <source>
        <dbReference type="HAMAP-Rule" id="MF_00101"/>
    </source>
</evidence>
<dbReference type="NCBIfam" id="TIGR00516">
    <property type="entry name" value="acpS"/>
    <property type="match status" value="1"/>
</dbReference>
<evidence type="ECO:0000256" key="5">
    <source>
        <dbReference type="ARBA" id="ARBA00022842"/>
    </source>
</evidence>
<dbReference type="EC" id="2.7.8.7" evidence="8"/>
<evidence type="ECO:0000256" key="6">
    <source>
        <dbReference type="ARBA" id="ARBA00023098"/>
    </source>
</evidence>
<keyword evidence="1 8" id="KW-0444">Lipid biosynthesis</keyword>
<dbReference type="Gene3D" id="3.90.470.20">
    <property type="entry name" value="4'-phosphopantetheinyl transferase domain"/>
    <property type="match status" value="1"/>
</dbReference>
<comment type="catalytic activity">
    <reaction evidence="8">
        <text>apo-[ACP] + CoA = holo-[ACP] + adenosine 3',5'-bisphosphate + H(+)</text>
        <dbReference type="Rhea" id="RHEA:12068"/>
        <dbReference type="Rhea" id="RHEA-COMP:9685"/>
        <dbReference type="Rhea" id="RHEA-COMP:9690"/>
        <dbReference type="ChEBI" id="CHEBI:15378"/>
        <dbReference type="ChEBI" id="CHEBI:29999"/>
        <dbReference type="ChEBI" id="CHEBI:57287"/>
        <dbReference type="ChEBI" id="CHEBI:58343"/>
        <dbReference type="ChEBI" id="CHEBI:64479"/>
        <dbReference type="EC" id="2.7.8.7"/>
    </reaction>
</comment>
<evidence type="ECO:0000259" key="9">
    <source>
        <dbReference type="Pfam" id="PF01648"/>
    </source>
</evidence>
<proteinExistence type="inferred from homology"/>
<dbReference type="InterPro" id="IPR002582">
    <property type="entry name" value="ACPS"/>
</dbReference>
<evidence type="ECO:0000313" key="10">
    <source>
        <dbReference type="EMBL" id="MFB9736798.1"/>
    </source>
</evidence>
<evidence type="ECO:0000256" key="1">
    <source>
        <dbReference type="ARBA" id="ARBA00022516"/>
    </source>
</evidence>
<feature type="binding site" evidence="8">
    <location>
        <position position="8"/>
    </location>
    <ligand>
        <name>Mg(2+)</name>
        <dbReference type="ChEBI" id="CHEBI:18420"/>
    </ligand>
</feature>
<sequence>MIRGVGADVVDVARLSRSLVRTPALAARLFTPAERRFPSGAERPPASLAARFATKEAVLKALGGPLGVGWRDIEVTQCASGRPSVRTHGPATAHAARLGITAWHVSLSHDAGIATALVVAEGDDTPTRPATDGTHGP</sequence>